<keyword evidence="2" id="KW-1185">Reference proteome</keyword>
<evidence type="ECO:0008006" key="3">
    <source>
        <dbReference type="Google" id="ProtNLM"/>
    </source>
</evidence>
<name>A0AAW0AFX2_9AGAR</name>
<evidence type="ECO:0000313" key="1">
    <source>
        <dbReference type="EMBL" id="KAK7007342.1"/>
    </source>
</evidence>
<sequence>MYRAFFPTLSTSLYAVCCAESSATIRNVAPSRALYSSNSLPNLSHPIRLTRRFRLPILLSLILKARTYSDSSSFKLHPICISSLPPFCSIPSYGLSASPRHASCNLERNPNRIRLITHVALEATPVVSTSIFARYRPSTYAGLTTAKSMLLRPHLKHAAFVFLIRIPRETTTRTSRFSAAAHLALSTVPALRRLL</sequence>
<dbReference type="EMBL" id="JAWWNJ010000071">
    <property type="protein sequence ID" value="KAK7007342.1"/>
    <property type="molecule type" value="Genomic_DNA"/>
</dbReference>
<accession>A0AAW0AFX2</accession>
<gene>
    <name evidence="1" type="ORF">R3P38DRAFT_3281565</name>
</gene>
<dbReference type="AlphaFoldDB" id="A0AAW0AFX2"/>
<organism evidence="1 2">
    <name type="scientific">Favolaschia claudopus</name>
    <dbReference type="NCBI Taxonomy" id="2862362"/>
    <lineage>
        <taxon>Eukaryota</taxon>
        <taxon>Fungi</taxon>
        <taxon>Dikarya</taxon>
        <taxon>Basidiomycota</taxon>
        <taxon>Agaricomycotina</taxon>
        <taxon>Agaricomycetes</taxon>
        <taxon>Agaricomycetidae</taxon>
        <taxon>Agaricales</taxon>
        <taxon>Marasmiineae</taxon>
        <taxon>Mycenaceae</taxon>
        <taxon>Favolaschia</taxon>
    </lineage>
</organism>
<dbReference type="Proteomes" id="UP001362999">
    <property type="component" value="Unassembled WGS sequence"/>
</dbReference>
<comment type="caution">
    <text evidence="1">The sequence shown here is derived from an EMBL/GenBank/DDBJ whole genome shotgun (WGS) entry which is preliminary data.</text>
</comment>
<evidence type="ECO:0000313" key="2">
    <source>
        <dbReference type="Proteomes" id="UP001362999"/>
    </source>
</evidence>
<reference evidence="1 2" key="1">
    <citation type="journal article" date="2024" name="J Genomics">
        <title>Draft genome sequencing and assembly of Favolaschia claudopus CIRM-BRFM 2984 isolated from oak limbs.</title>
        <authorList>
            <person name="Navarro D."/>
            <person name="Drula E."/>
            <person name="Chaduli D."/>
            <person name="Cazenave R."/>
            <person name="Ahrendt S."/>
            <person name="Wang J."/>
            <person name="Lipzen A."/>
            <person name="Daum C."/>
            <person name="Barry K."/>
            <person name="Grigoriev I.V."/>
            <person name="Favel A."/>
            <person name="Rosso M.N."/>
            <person name="Martin F."/>
        </authorList>
    </citation>
    <scope>NUCLEOTIDE SEQUENCE [LARGE SCALE GENOMIC DNA]</scope>
    <source>
        <strain evidence="1 2">CIRM-BRFM 2984</strain>
    </source>
</reference>
<protein>
    <recommendedName>
        <fullName evidence="3">Secreted protein</fullName>
    </recommendedName>
</protein>
<proteinExistence type="predicted"/>